<dbReference type="InterPro" id="IPR056086">
    <property type="entry name" value="DUF7669"/>
</dbReference>
<dbReference type="Pfam" id="PF24706">
    <property type="entry name" value="DUF7669"/>
    <property type="match status" value="1"/>
</dbReference>
<proteinExistence type="predicted"/>
<organism evidence="2 3">
    <name type="scientific">Catenuloplanes nepalensis</name>
    <dbReference type="NCBI Taxonomy" id="587533"/>
    <lineage>
        <taxon>Bacteria</taxon>
        <taxon>Bacillati</taxon>
        <taxon>Actinomycetota</taxon>
        <taxon>Actinomycetes</taxon>
        <taxon>Micromonosporales</taxon>
        <taxon>Micromonosporaceae</taxon>
        <taxon>Catenuloplanes</taxon>
    </lineage>
</organism>
<reference evidence="2 3" key="1">
    <citation type="submission" date="2023-07" db="EMBL/GenBank/DDBJ databases">
        <title>Sequencing the genomes of 1000 actinobacteria strains.</title>
        <authorList>
            <person name="Klenk H.-P."/>
        </authorList>
    </citation>
    <scope>NUCLEOTIDE SEQUENCE [LARGE SCALE GENOMIC DNA]</scope>
    <source>
        <strain evidence="2 3">DSM 44710</strain>
    </source>
</reference>
<accession>A0ABT9MM98</accession>
<dbReference type="RefSeq" id="WP_306827336.1">
    <property type="nucleotide sequence ID" value="NZ_JAUSRA010000001.1"/>
</dbReference>
<gene>
    <name evidence="2" type="ORF">J2S43_000963</name>
</gene>
<evidence type="ECO:0000313" key="2">
    <source>
        <dbReference type="EMBL" id="MDP9792451.1"/>
    </source>
</evidence>
<evidence type="ECO:0000259" key="1">
    <source>
        <dbReference type="Pfam" id="PF24706"/>
    </source>
</evidence>
<dbReference type="Proteomes" id="UP001240984">
    <property type="component" value="Unassembled WGS sequence"/>
</dbReference>
<feature type="domain" description="DUF7669" evidence="1">
    <location>
        <begin position="21"/>
        <end position="80"/>
    </location>
</feature>
<protein>
    <recommendedName>
        <fullName evidence="1">DUF7669 domain-containing protein</fullName>
    </recommendedName>
</protein>
<comment type="caution">
    <text evidence="2">The sequence shown here is derived from an EMBL/GenBank/DDBJ whole genome shotgun (WGS) entry which is preliminary data.</text>
</comment>
<sequence length="81" mass="9156">MMVVTARDEILAALPQVISSSPDGTFLPQDVIDELRRSGSTYADSTIRTHIVSRMCANAPDHHARTYDDLERLPNGRYRRQ</sequence>
<keyword evidence="3" id="KW-1185">Reference proteome</keyword>
<dbReference type="EMBL" id="JAUSRA010000001">
    <property type="protein sequence ID" value="MDP9792451.1"/>
    <property type="molecule type" value="Genomic_DNA"/>
</dbReference>
<name>A0ABT9MM98_9ACTN</name>
<evidence type="ECO:0000313" key="3">
    <source>
        <dbReference type="Proteomes" id="UP001240984"/>
    </source>
</evidence>